<accession>A0ABY5GIC8</accession>
<gene>
    <name evidence="2" type="ORF">NNL38_07390</name>
</gene>
<dbReference type="PANTHER" id="PTHR38457:SF1">
    <property type="entry name" value="REGULATOR ABRB-RELATED"/>
    <property type="match status" value="1"/>
</dbReference>
<feature type="transmembrane region" description="Helical" evidence="1">
    <location>
        <begin position="294"/>
        <end position="313"/>
    </location>
</feature>
<keyword evidence="3" id="KW-1185">Reference proteome</keyword>
<sequence>MELLKSALVALVGAGVGVLSGIPLGELFGAALAVIVARQTFGLTTQLPGWILTTVQLILGVSVGAVVKFDALLMTMTWPAMIGLALCLIVQMAINYWWLHAKEGWSPFESMLGAVPGAMAAILMVSETHAKPSPKIVFAHSIRLITLVAVAAVISWWLPMNSVEHSAQPAVFWPALGAVLAVSLLIGKLVERLGFPAPYMVAALLCAAVSNTLFPDWVLLVPEMLLLAATAMLGALIGSRLAQTTLREAIRYARAGFIVTVYGLLVTVVFAWSWSHFIGISPVVLLLSWVPGSVEAMTAVALLLGLEPVFVMVNHILRLLILHALPVVLKTQLARVADQS</sequence>
<dbReference type="Proteomes" id="UP001057998">
    <property type="component" value="Chromosome 1"/>
</dbReference>
<dbReference type="EMBL" id="CP101508">
    <property type="protein sequence ID" value="UTV29045.1"/>
    <property type="molecule type" value="Genomic_DNA"/>
</dbReference>
<dbReference type="PANTHER" id="PTHR38457">
    <property type="entry name" value="REGULATOR ABRB-RELATED"/>
    <property type="match status" value="1"/>
</dbReference>
<feature type="transmembrane region" description="Helical" evidence="1">
    <location>
        <begin position="224"/>
        <end position="243"/>
    </location>
</feature>
<feature type="transmembrane region" description="Helical" evidence="1">
    <location>
        <begin position="255"/>
        <end position="274"/>
    </location>
</feature>
<feature type="transmembrane region" description="Helical" evidence="1">
    <location>
        <begin position="105"/>
        <end position="125"/>
    </location>
</feature>
<proteinExistence type="predicted"/>
<protein>
    <submittedName>
        <fullName evidence="2">AbrB family transcriptional regulator</fullName>
    </submittedName>
</protein>
<dbReference type="Pfam" id="PF05145">
    <property type="entry name" value="AbrB"/>
    <property type="match status" value="1"/>
</dbReference>
<keyword evidence="1" id="KW-0812">Transmembrane</keyword>
<reference evidence="2" key="1">
    <citation type="submission" date="2022-07" db="EMBL/GenBank/DDBJ databases">
        <title>Genome sequencing of Photobacterium atrarenae GJH2-4.</title>
        <authorList>
            <person name="Park S.-J."/>
        </authorList>
    </citation>
    <scope>NUCLEOTIDE SEQUENCE</scope>
    <source>
        <strain evidence="2">GJH2-4</strain>
    </source>
</reference>
<feature type="transmembrane region" description="Helical" evidence="1">
    <location>
        <begin position="170"/>
        <end position="187"/>
    </location>
</feature>
<evidence type="ECO:0000313" key="3">
    <source>
        <dbReference type="Proteomes" id="UP001057998"/>
    </source>
</evidence>
<feature type="transmembrane region" description="Helical" evidence="1">
    <location>
        <begin position="7"/>
        <end position="35"/>
    </location>
</feature>
<evidence type="ECO:0000313" key="2">
    <source>
        <dbReference type="EMBL" id="UTV29045.1"/>
    </source>
</evidence>
<dbReference type="RefSeq" id="WP_255390369.1">
    <property type="nucleotide sequence ID" value="NZ_CP101508.1"/>
</dbReference>
<feature type="transmembrane region" description="Helical" evidence="1">
    <location>
        <begin position="79"/>
        <end position="99"/>
    </location>
</feature>
<dbReference type="InterPro" id="IPR007820">
    <property type="entry name" value="AbrB_fam"/>
</dbReference>
<keyword evidence="1" id="KW-1133">Transmembrane helix</keyword>
<keyword evidence="1" id="KW-0472">Membrane</keyword>
<organism evidence="2 3">
    <name type="scientific">Photobacterium atrarenae</name>
    <dbReference type="NCBI Taxonomy" id="865757"/>
    <lineage>
        <taxon>Bacteria</taxon>
        <taxon>Pseudomonadati</taxon>
        <taxon>Pseudomonadota</taxon>
        <taxon>Gammaproteobacteria</taxon>
        <taxon>Vibrionales</taxon>
        <taxon>Vibrionaceae</taxon>
        <taxon>Photobacterium</taxon>
    </lineage>
</organism>
<feature type="transmembrane region" description="Helical" evidence="1">
    <location>
        <begin position="137"/>
        <end position="158"/>
    </location>
</feature>
<feature type="transmembrane region" description="Helical" evidence="1">
    <location>
        <begin position="47"/>
        <end position="67"/>
    </location>
</feature>
<name>A0ABY5GIC8_9GAMM</name>
<evidence type="ECO:0000256" key="1">
    <source>
        <dbReference type="SAM" id="Phobius"/>
    </source>
</evidence>